<name>A0A9P9BQ64_9PEZI</name>
<protein>
    <submittedName>
        <fullName evidence="1">Uncharacterized protein</fullName>
    </submittedName>
</protein>
<dbReference type="Proteomes" id="UP000756346">
    <property type="component" value="Unassembled WGS sequence"/>
</dbReference>
<evidence type="ECO:0000313" key="1">
    <source>
        <dbReference type="EMBL" id="KAH7025226.1"/>
    </source>
</evidence>
<dbReference type="EMBL" id="JAGTJQ010000009">
    <property type="protein sequence ID" value="KAH7025226.1"/>
    <property type="molecule type" value="Genomic_DNA"/>
</dbReference>
<proteinExistence type="predicted"/>
<sequence>MGAYNSDNRKSSISSATSRLPHFWRGLTPLSAPDGSTSLYNVVIQRFNLSNHEPAATPTMRLLLGQLARRNRQSFYTMRAGKLELSLSFTTSPSLLEELATMREARHNEGSRSRTVVSPTQRLTIGLPLLDRATEMWHWGMNRDVNPESQMMERAAPVSGWKRRSEGGAGAALRNGAEECEKLPGRAVVVAGVDVACLEV</sequence>
<reference evidence="1" key="1">
    <citation type="journal article" date="2021" name="Nat. Commun.">
        <title>Genetic determinants of endophytism in the Arabidopsis root mycobiome.</title>
        <authorList>
            <person name="Mesny F."/>
            <person name="Miyauchi S."/>
            <person name="Thiergart T."/>
            <person name="Pickel B."/>
            <person name="Atanasova L."/>
            <person name="Karlsson M."/>
            <person name="Huettel B."/>
            <person name="Barry K.W."/>
            <person name="Haridas S."/>
            <person name="Chen C."/>
            <person name="Bauer D."/>
            <person name="Andreopoulos W."/>
            <person name="Pangilinan J."/>
            <person name="LaButti K."/>
            <person name="Riley R."/>
            <person name="Lipzen A."/>
            <person name="Clum A."/>
            <person name="Drula E."/>
            <person name="Henrissat B."/>
            <person name="Kohler A."/>
            <person name="Grigoriev I.V."/>
            <person name="Martin F.M."/>
            <person name="Hacquard S."/>
        </authorList>
    </citation>
    <scope>NUCLEOTIDE SEQUENCE</scope>
    <source>
        <strain evidence="1">MPI-CAGE-CH-0230</strain>
    </source>
</reference>
<keyword evidence="2" id="KW-1185">Reference proteome</keyword>
<dbReference type="RefSeq" id="XP_046008774.1">
    <property type="nucleotide sequence ID" value="XM_046148735.1"/>
</dbReference>
<dbReference type="GeneID" id="70178281"/>
<accession>A0A9P9BQ64</accession>
<dbReference type="AlphaFoldDB" id="A0A9P9BQ64"/>
<evidence type="ECO:0000313" key="2">
    <source>
        <dbReference type="Proteomes" id="UP000756346"/>
    </source>
</evidence>
<gene>
    <name evidence="1" type="ORF">B0I36DRAFT_166945</name>
</gene>
<organism evidence="1 2">
    <name type="scientific">Microdochium trichocladiopsis</name>
    <dbReference type="NCBI Taxonomy" id="1682393"/>
    <lineage>
        <taxon>Eukaryota</taxon>
        <taxon>Fungi</taxon>
        <taxon>Dikarya</taxon>
        <taxon>Ascomycota</taxon>
        <taxon>Pezizomycotina</taxon>
        <taxon>Sordariomycetes</taxon>
        <taxon>Xylariomycetidae</taxon>
        <taxon>Xylariales</taxon>
        <taxon>Microdochiaceae</taxon>
        <taxon>Microdochium</taxon>
    </lineage>
</organism>
<comment type="caution">
    <text evidence="1">The sequence shown here is derived from an EMBL/GenBank/DDBJ whole genome shotgun (WGS) entry which is preliminary data.</text>
</comment>